<dbReference type="STRING" id="1679444.PYTT_1311"/>
<keyword evidence="5" id="KW-1185">Reference proteome</keyword>
<evidence type="ECO:0000256" key="1">
    <source>
        <dbReference type="ARBA" id="ARBA00022676"/>
    </source>
</evidence>
<sequence>MSASECPAVSVVVPVYNVEQYLVECLDSLLAQTMEDWEAICIDDGSQDGSGAILDEYAARDLRFRVVHKENGGVSQARNLAISMARAPFLCMVDSDDWIDPAMIETLYGAMLRDEVDMVVCGLWEHDEDSGAVLERPPLRHGKTDEGVQPVNASMIESMSRYSWDKMLKTSIVRETGLAYAEDIPFSEDHLFIQLYLLYCRKVSVLSRSLYHYRRRHSSATLRFVRGEAPAHYYECAVFALLRVLDELPEGMPGKERRMWCTALFAQNFHQIYLVKHVLKGKNHPESARINRAVRRAFWVLFRKTPKTAVFRIMWCDAVRLLRRICGRG</sequence>
<protein>
    <submittedName>
        <fullName evidence="4">Nucleotide-diphospho-sugar transferases</fullName>
    </submittedName>
</protein>
<dbReference type="SUPFAM" id="SSF53448">
    <property type="entry name" value="Nucleotide-diphospho-sugar transferases"/>
    <property type="match status" value="1"/>
</dbReference>
<dbReference type="CDD" id="cd00761">
    <property type="entry name" value="Glyco_tranf_GTA_type"/>
    <property type="match status" value="1"/>
</dbReference>
<reference evidence="5" key="1">
    <citation type="submission" date="2016-09" db="EMBL/GenBank/DDBJ databases">
        <authorList>
            <person name="Koehorst J."/>
        </authorList>
    </citation>
    <scope>NUCLEOTIDE SEQUENCE [LARGE SCALE GENOMIC DNA]</scope>
</reference>
<feature type="domain" description="Glycosyltransferase 2-like" evidence="3">
    <location>
        <begin position="10"/>
        <end position="131"/>
    </location>
</feature>
<keyword evidence="2 4" id="KW-0808">Transferase</keyword>
<accession>A0A1H6LDT5</accession>
<name>A0A1H6LDT5_9BACT</name>
<dbReference type="GO" id="GO:0016758">
    <property type="term" value="F:hexosyltransferase activity"/>
    <property type="evidence" value="ECO:0007669"/>
    <property type="project" value="UniProtKB-ARBA"/>
</dbReference>
<dbReference type="InterPro" id="IPR001173">
    <property type="entry name" value="Glyco_trans_2-like"/>
</dbReference>
<evidence type="ECO:0000256" key="2">
    <source>
        <dbReference type="ARBA" id="ARBA00022679"/>
    </source>
</evidence>
<dbReference type="KEGG" id="agl:PYTT_1311"/>
<dbReference type="Gene3D" id="3.90.550.10">
    <property type="entry name" value="Spore Coat Polysaccharide Biosynthesis Protein SpsA, Chain A"/>
    <property type="match status" value="1"/>
</dbReference>
<organism evidence="4 5">
    <name type="scientific">Akkermansia glycaniphila</name>
    <dbReference type="NCBI Taxonomy" id="1679444"/>
    <lineage>
        <taxon>Bacteria</taxon>
        <taxon>Pseudomonadati</taxon>
        <taxon>Verrucomicrobiota</taxon>
        <taxon>Verrucomicrobiia</taxon>
        <taxon>Verrucomicrobiales</taxon>
        <taxon>Akkermansiaceae</taxon>
        <taxon>Akkermansia</taxon>
    </lineage>
</organism>
<dbReference type="EMBL" id="LT629973">
    <property type="protein sequence ID" value="SEH86628.1"/>
    <property type="molecule type" value="Genomic_DNA"/>
</dbReference>
<dbReference type="InterPro" id="IPR029044">
    <property type="entry name" value="Nucleotide-diphossugar_trans"/>
</dbReference>
<dbReference type="RefSeq" id="WP_172801781.1">
    <property type="nucleotide sequence ID" value="NZ_LIGX01000022.1"/>
</dbReference>
<dbReference type="PANTHER" id="PTHR22916">
    <property type="entry name" value="GLYCOSYLTRANSFERASE"/>
    <property type="match status" value="1"/>
</dbReference>
<dbReference type="Pfam" id="PF00535">
    <property type="entry name" value="Glycos_transf_2"/>
    <property type="match status" value="1"/>
</dbReference>
<evidence type="ECO:0000313" key="4">
    <source>
        <dbReference type="EMBL" id="SEH86628.1"/>
    </source>
</evidence>
<proteinExistence type="predicted"/>
<dbReference type="PANTHER" id="PTHR22916:SF51">
    <property type="entry name" value="GLYCOSYLTRANSFERASE EPSH-RELATED"/>
    <property type="match status" value="1"/>
</dbReference>
<dbReference type="AlphaFoldDB" id="A0A1H6LDT5"/>
<keyword evidence="1" id="KW-0328">Glycosyltransferase</keyword>
<gene>
    <name evidence="4" type="ORF">PYTT_1311</name>
</gene>
<evidence type="ECO:0000313" key="5">
    <source>
        <dbReference type="Proteomes" id="UP000176204"/>
    </source>
</evidence>
<evidence type="ECO:0000259" key="3">
    <source>
        <dbReference type="Pfam" id="PF00535"/>
    </source>
</evidence>
<dbReference type="Proteomes" id="UP000176204">
    <property type="component" value="Chromosome I"/>
</dbReference>